<name>A0A0F9C3C4_9ZZZZ</name>
<dbReference type="AlphaFoldDB" id="A0A0F9C3C4"/>
<protein>
    <submittedName>
        <fullName evidence="1">Uncharacterized protein</fullName>
    </submittedName>
</protein>
<sequence>MPSIERKSIDRIGNGDRVLVDVSTFSRAGRILDEKAVRLLGAHKVLNVLTISLNYEDQEKLKDPGTNVDEERIISGGIEKRTNHLMKLRYRLLEKVKTFYMPFRETQPAFVVKGKKRHITLGTLLEQEPGPLYDMEIKTGSQVLMPPNDVKYIMEIVKAIYGEMDRMLKPHTEGSNKKARRLCLNSIRLQSTYSNARLQTVGDALPWHAVDTALYFLYVVLCINKKRIIEGRPISLARFDPDKKSDMTETFQYPQEFLIDAVMGILLHNIGFYHDKIHQVV</sequence>
<feature type="non-terminal residue" evidence="1">
    <location>
        <position position="281"/>
    </location>
</feature>
<comment type="caution">
    <text evidence="1">The sequence shown here is derived from an EMBL/GenBank/DDBJ whole genome shotgun (WGS) entry which is preliminary data.</text>
</comment>
<organism evidence="1">
    <name type="scientific">marine sediment metagenome</name>
    <dbReference type="NCBI Taxonomy" id="412755"/>
    <lineage>
        <taxon>unclassified sequences</taxon>
        <taxon>metagenomes</taxon>
        <taxon>ecological metagenomes</taxon>
    </lineage>
</organism>
<dbReference type="EMBL" id="LAZR01046254">
    <property type="protein sequence ID" value="KKK96969.1"/>
    <property type="molecule type" value="Genomic_DNA"/>
</dbReference>
<proteinExistence type="predicted"/>
<gene>
    <name evidence="1" type="ORF">LCGC14_2657460</name>
</gene>
<evidence type="ECO:0000313" key="1">
    <source>
        <dbReference type="EMBL" id="KKK96969.1"/>
    </source>
</evidence>
<accession>A0A0F9C3C4</accession>
<reference evidence="1" key="1">
    <citation type="journal article" date="2015" name="Nature">
        <title>Complex archaea that bridge the gap between prokaryotes and eukaryotes.</title>
        <authorList>
            <person name="Spang A."/>
            <person name="Saw J.H."/>
            <person name="Jorgensen S.L."/>
            <person name="Zaremba-Niedzwiedzka K."/>
            <person name="Martijn J."/>
            <person name="Lind A.E."/>
            <person name="van Eijk R."/>
            <person name="Schleper C."/>
            <person name="Guy L."/>
            <person name="Ettema T.J."/>
        </authorList>
    </citation>
    <scope>NUCLEOTIDE SEQUENCE</scope>
</reference>